<protein>
    <recommendedName>
        <fullName evidence="9">Serine carboxypeptidase S28</fullName>
    </recommendedName>
</protein>
<feature type="signal peptide" evidence="6">
    <location>
        <begin position="1"/>
        <end position="19"/>
    </location>
</feature>
<dbReference type="MEROPS" id="S28.004"/>
<keyword evidence="2" id="KW-0645">Protease</keyword>
<evidence type="ECO:0000256" key="6">
    <source>
        <dbReference type="SAM" id="SignalP"/>
    </source>
</evidence>
<dbReference type="SUPFAM" id="SSF53474">
    <property type="entry name" value="alpha/beta-Hydrolases"/>
    <property type="match status" value="1"/>
</dbReference>
<dbReference type="PANTHER" id="PTHR11010">
    <property type="entry name" value="PROTEASE S28 PRO-X CARBOXYPEPTIDASE-RELATED"/>
    <property type="match status" value="1"/>
</dbReference>
<dbReference type="InterPro" id="IPR008758">
    <property type="entry name" value="Peptidase_S28"/>
</dbReference>
<dbReference type="AlphaFoldDB" id="G7DVW4"/>
<dbReference type="InterPro" id="IPR029058">
    <property type="entry name" value="AB_hydrolase_fold"/>
</dbReference>
<reference evidence="7 8" key="1">
    <citation type="journal article" date="2011" name="J. Gen. Appl. Microbiol.">
        <title>Draft genome sequencing of the enigmatic basidiomycete Mixia osmundae.</title>
        <authorList>
            <person name="Nishida H."/>
            <person name="Nagatsuka Y."/>
            <person name="Sugiyama J."/>
        </authorList>
    </citation>
    <scope>NUCLEOTIDE SEQUENCE [LARGE SCALE GENOMIC DNA]</scope>
    <source>
        <strain evidence="8">CBS 9802 / IAM 14324 / JCM 22182 / KY 12970</strain>
    </source>
</reference>
<dbReference type="InParanoid" id="G7DVW4"/>
<dbReference type="Proteomes" id="UP000009131">
    <property type="component" value="Unassembled WGS sequence"/>
</dbReference>
<dbReference type="RefSeq" id="XP_014567765.1">
    <property type="nucleotide sequence ID" value="XM_014712279.1"/>
</dbReference>
<dbReference type="OMA" id="GHHWDSY"/>
<keyword evidence="8" id="KW-1185">Reference proteome</keyword>
<dbReference type="GO" id="GO:0006508">
    <property type="term" value="P:proteolysis"/>
    <property type="evidence" value="ECO:0007669"/>
    <property type="project" value="UniProtKB-KW"/>
</dbReference>
<keyword evidence="3 6" id="KW-0732">Signal</keyword>
<comment type="similarity">
    <text evidence="1">Belongs to the peptidase S28 family.</text>
</comment>
<evidence type="ECO:0000256" key="2">
    <source>
        <dbReference type="ARBA" id="ARBA00022670"/>
    </source>
</evidence>
<evidence type="ECO:0000256" key="5">
    <source>
        <dbReference type="ARBA" id="ARBA00023180"/>
    </source>
</evidence>
<evidence type="ECO:0000313" key="7">
    <source>
        <dbReference type="EMBL" id="GAA94724.1"/>
    </source>
</evidence>
<organism evidence="7 8">
    <name type="scientific">Mixia osmundae (strain CBS 9802 / IAM 14324 / JCM 22182 / KY 12970)</name>
    <dbReference type="NCBI Taxonomy" id="764103"/>
    <lineage>
        <taxon>Eukaryota</taxon>
        <taxon>Fungi</taxon>
        <taxon>Dikarya</taxon>
        <taxon>Basidiomycota</taxon>
        <taxon>Pucciniomycotina</taxon>
        <taxon>Mixiomycetes</taxon>
        <taxon>Mixiales</taxon>
        <taxon>Mixiaceae</taxon>
        <taxon>Mixia</taxon>
    </lineage>
</organism>
<dbReference type="GO" id="GO:0070008">
    <property type="term" value="F:serine-type exopeptidase activity"/>
    <property type="evidence" value="ECO:0007669"/>
    <property type="project" value="InterPro"/>
</dbReference>
<dbReference type="Gene3D" id="3.40.50.1820">
    <property type="entry name" value="alpha/beta hydrolase"/>
    <property type="match status" value="2"/>
</dbReference>
<evidence type="ECO:0008006" key="9">
    <source>
        <dbReference type="Google" id="ProtNLM"/>
    </source>
</evidence>
<reference evidence="7 8" key="2">
    <citation type="journal article" date="2012" name="Open Biol.">
        <title>Characteristics of nucleosomes and linker DNA regions on the genome of the basidiomycete Mixia osmundae revealed by mono- and dinucleosome mapping.</title>
        <authorList>
            <person name="Nishida H."/>
            <person name="Kondo S."/>
            <person name="Matsumoto T."/>
            <person name="Suzuki Y."/>
            <person name="Yoshikawa H."/>
            <person name="Taylor T.D."/>
            <person name="Sugiyama J."/>
        </authorList>
    </citation>
    <scope>NUCLEOTIDE SEQUENCE [LARGE SCALE GENOMIC DNA]</scope>
    <source>
        <strain evidence="8">CBS 9802 / IAM 14324 / JCM 22182 / KY 12970</strain>
    </source>
</reference>
<proteinExistence type="inferred from homology"/>
<feature type="chain" id="PRO_5009955562" description="Serine carboxypeptidase S28" evidence="6">
    <location>
        <begin position="20"/>
        <end position="542"/>
    </location>
</feature>
<accession>G7DVW4</accession>
<evidence type="ECO:0000256" key="3">
    <source>
        <dbReference type="ARBA" id="ARBA00022729"/>
    </source>
</evidence>
<dbReference type="GO" id="GO:0008239">
    <property type="term" value="F:dipeptidyl-peptidase activity"/>
    <property type="evidence" value="ECO:0007669"/>
    <property type="project" value="TreeGrafter"/>
</dbReference>
<name>G7DVW4_MIXOS</name>
<keyword evidence="4" id="KW-0378">Hydrolase</keyword>
<dbReference type="OrthoDB" id="1735038at2759"/>
<dbReference type="eggNOG" id="KOG2182">
    <property type="taxonomic scope" value="Eukaryota"/>
</dbReference>
<sequence length="542" mass="61237">MLVYTTALLASALLSNALGVNQIKNDRKDAKAMRAKIQSSLVTRAEKQMPPIYTFKQKVNHFPEDPAYAYKEDHHFDQRFIVDTTHYKPGGFIIFNDAAESELTREVIQGEYYFLTQFSLTLAKELNAAIVAVEMRGYGATFPTKDLSTDNLRLYTIEQTLADSAYFAAHVKIPGLEHLAPAPHTPWIYYGGSYSGATTGFIMKTYPHIFYGGIASSGVVHAESYYAGYYEHLYKHAEPQECMQKIAALTELVDELAEKAPEQMPAFKKLFGMESITKLPDFTGAIAWPLGFWQSVKSEGPSSRTFPEFCGNITDKPTAKEVELDTMFSKYTSGKTWHGLGLWVRFINAWAPNFCDVKDYNTGACFANTDRKFNQNITISEDTMRAYMYVSCTEFGAFQTNAPVGQPTLISRSINEAYWAEFCAESFPPGKINSIPEKADVSRWNKYGDYELSADRLAFISGARDPWRGLCVQSETAPPRPNTLLRPSILMPHGIHCWDYRSNSDDYHEEPAELQTTHEQIITAVRSWMRDFKEWKPTPPSA</sequence>
<dbReference type="PANTHER" id="PTHR11010:SF117">
    <property type="entry name" value="SERINE PROTEASE 16"/>
    <property type="match status" value="1"/>
</dbReference>
<gene>
    <name evidence="7" type="primary">Mo01377</name>
    <name evidence="7" type="ORF">E5Q_01377</name>
</gene>
<comment type="caution">
    <text evidence="7">The sequence shown here is derived from an EMBL/GenBank/DDBJ whole genome shotgun (WGS) entry which is preliminary data.</text>
</comment>
<dbReference type="Pfam" id="PF05577">
    <property type="entry name" value="Peptidase_S28"/>
    <property type="match status" value="1"/>
</dbReference>
<evidence type="ECO:0000256" key="4">
    <source>
        <dbReference type="ARBA" id="ARBA00022801"/>
    </source>
</evidence>
<dbReference type="EMBL" id="BABT02000046">
    <property type="protein sequence ID" value="GAA94724.1"/>
    <property type="molecule type" value="Genomic_DNA"/>
</dbReference>
<evidence type="ECO:0000256" key="1">
    <source>
        <dbReference type="ARBA" id="ARBA00011079"/>
    </source>
</evidence>
<evidence type="ECO:0000313" key="8">
    <source>
        <dbReference type="Proteomes" id="UP000009131"/>
    </source>
</evidence>
<keyword evidence="5" id="KW-0325">Glycoprotein</keyword>
<dbReference type="HOGENOM" id="CLU_023630_0_1_1"/>